<evidence type="ECO:0000313" key="2">
    <source>
        <dbReference type="EMBL" id="KAK9791407.1"/>
    </source>
</evidence>
<comment type="caution">
    <text evidence="2">The sequence shown here is derived from an EMBL/GenBank/DDBJ whole genome shotgun (WGS) entry which is preliminary data.</text>
</comment>
<dbReference type="InterPro" id="IPR028119">
    <property type="entry name" value="Snapin/Pallidin/Snn1"/>
</dbReference>
<sequence length="81" mass="9289">MRQFHGTISATQQSQQDLDKSLSALKTGLAEIERILPPAEWAKAASLLPNMQERMQKMEHSLSQTEERLQRIQRALSQRSK</sequence>
<accession>A0AAW1NRH1</accession>
<dbReference type="EMBL" id="JALJOQ010000177">
    <property type="protein sequence ID" value="KAK9791407.1"/>
    <property type="molecule type" value="Genomic_DNA"/>
</dbReference>
<dbReference type="AlphaFoldDB" id="A0AAW1NRH1"/>
<name>A0AAW1NRH1_9CHLO</name>
<evidence type="ECO:0000256" key="1">
    <source>
        <dbReference type="SAM" id="MobiDB-lite"/>
    </source>
</evidence>
<gene>
    <name evidence="2" type="ORF">WJX73_009759</name>
</gene>
<dbReference type="Proteomes" id="UP001465755">
    <property type="component" value="Unassembled WGS sequence"/>
</dbReference>
<feature type="region of interest" description="Disordered" evidence="1">
    <location>
        <begin position="57"/>
        <end position="81"/>
    </location>
</feature>
<dbReference type="Pfam" id="PF14712">
    <property type="entry name" value="Snapin_Pallidin"/>
    <property type="match status" value="1"/>
</dbReference>
<feature type="compositionally biased region" description="Basic and acidic residues" evidence="1">
    <location>
        <begin position="57"/>
        <end position="70"/>
    </location>
</feature>
<reference evidence="2 3" key="1">
    <citation type="journal article" date="2024" name="Nat. Commun.">
        <title>Phylogenomics reveals the evolutionary origins of lichenization in chlorophyte algae.</title>
        <authorList>
            <person name="Puginier C."/>
            <person name="Libourel C."/>
            <person name="Otte J."/>
            <person name="Skaloud P."/>
            <person name="Haon M."/>
            <person name="Grisel S."/>
            <person name="Petersen M."/>
            <person name="Berrin J.G."/>
            <person name="Delaux P.M."/>
            <person name="Dal Grande F."/>
            <person name="Keller J."/>
        </authorList>
    </citation>
    <scope>NUCLEOTIDE SEQUENCE [LARGE SCALE GENOMIC DNA]</scope>
    <source>
        <strain evidence="2 3">SAG 2036</strain>
    </source>
</reference>
<evidence type="ECO:0000313" key="3">
    <source>
        <dbReference type="Proteomes" id="UP001465755"/>
    </source>
</evidence>
<organism evidence="2 3">
    <name type="scientific">Symbiochloris irregularis</name>
    <dbReference type="NCBI Taxonomy" id="706552"/>
    <lineage>
        <taxon>Eukaryota</taxon>
        <taxon>Viridiplantae</taxon>
        <taxon>Chlorophyta</taxon>
        <taxon>core chlorophytes</taxon>
        <taxon>Trebouxiophyceae</taxon>
        <taxon>Trebouxiales</taxon>
        <taxon>Trebouxiaceae</taxon>
        <taxon>Symbiochloris</taxon>
    </lineage>
</organism>
<dbReference type="SUPFAM" id="SSF57997">
    <property type="entry name" value="Tropomyosin"/>
    <property type="match status" value="1"/>
</dbReference>
<proteinExistence type="predicted"/>
<keyword evidence="3" id="KW-1185">Reference proteome</keyword>
<protein>
    <submittedName>
        <fullName evidence="2">Uncharacterized protein</fullName>
    </submittedName>
</protein>